<proteinExistence type="predicted"/>
<evidence type="ECO:0000313" key="2">
    <source>
        <dbReference type="Proteomes" id="UP000762676"/>
    </source>
</evidence>
<protein>
    <submittedName>
        <fullName evidence="1">Uncharacterized protein</fullName>
    </submittedName>
</protein>
<dbReference type="EMBL" id="BMAT01007188">
    <property type="protein sequence ID" value="GFR59631.1"/>
    <property type="molecule type" value="Genomic_DNA"/>
</dbReference>
<dbReference type="AlphaFoldDB" id="A0AAV4EH35"/>
<sequence>MEDCKDIQNINTEQAAKIALLSIEDMVIEMSGMQLQLQAFGLPNTERETAEQLGGECLRETSYNTGHEEEHAQLKFSKLTKSNFHTFQ</sequence>
<organism evidence="1 2">
    <name type="scientific">Elysia marginata</name>
    <dbReference type="NCBI Taxonomy" id="1093978"/>
    <lineage>
        <taxon>Eukaryota</taxon>
        <taxon>Metazoa</taxon>
        <taxon>Spiralia</taxon>
        <taxon>Lophotrochozoa</taxon>
        <taxon>Mollusca</taxon>
        <taxon>Gastropoda</taxon>
        <taxon>Heterobranchia</taxon>
        <taxon>Euthyneura</taxon>
        <taxon>Panpulmonata</taxon>
        <taxon>Sacoglossa</taxon>
        <taxon>Placobranchoidea</taxon>
        <taxon>Plakobranchidae</taxon>
        <taxon>Elysia</taxon>
    </lineage>
</organism>
<keyword evidence="2" id="KW-1185">Reference proteome</keyword>
<accession>A0AAV4EH35</accession>
<dbReference type="Proteomes" id="UP000762676">
    <property type="component" value="Unassembled WGS sequence"/>
</dbReference>
<comment type="caution">
    <text evidence="1">The sequence shown here is derived from an EMBL/GenBank/DDBJ whole genome shotgun (WGS) entry which is preliminary data.</text>
</comment>
<gene>
    <name evidence="1" type="ORF">ElyMa_003512600</name>
</gene>
<reference evidence="1 2" key="1">
    <citation type="journal article" date="2021" name="Elife">
        <title>Chloroplast acquisition without the gene transfer in kleptoplastic sea slugs, Plakobranchus ocellatus.</title>
        <authorList>
            <person name="Maeda T."/>
            <person name="Takahashi S."/>
            <person name="Yoshida T."/>
            <person name="Shimamura S."/>
            <person name="Takaki Y."/>
            <person name="Nagai Y."/>
            <person name="Toyoda A."/>
            <person name="Suzuki Y."/>
            <person name="Arimoto A."/>
            <person name="Ishii H."/>
            <person name="Satoh N."/>
            <person name="Nishiyama T."/>
            <person name="Hasebe M."/>
            <person name="Maruyama T."/>
            <person name="Minagawa J."/>
            <person name="Obokata J."/>
            <person name="Shigenobu S."/>
        </authorList>
    </citation>
    <scope>NUCLEOTIDE SEQUENCE [LARGE SCALE GENOMIC DNA]</scope>
</reference>
<name>A0AAV4EH35_9GAST</name>
<evidence type="ECO:0000313" key="1">
    <source>
        <dbReference type="EMBL" id="GFR59631.1"/>
    </source>
</evidence>